<dbReference type="STRING" id="1459.AF332_20570"/>
<accession>A0A0M0GGH8</accession>
<evidence type="ECO:0000313" key="2">
    <source>
        <dbReference type="Proteomes" id="UP000037109"/>
    </source>
</evidence>
<reference evidence="2" key="1">
    <citation type="submission" date="2015-07" db="EMBL/GenBank/DDBJ databases">
        <title>Fjat-10036 dsm4.</title>
        <authorList>
            <person name="Liu B."/>
            <person name="Wang J."/>
            <person name="Zhu Y."/>
            <person name="Liu G."/>
            <person name="Chen Q."/>
            <person name="Chen Z."/>
            <person name="Lan J."/>
            <person name="Che J."/>
            <person name="Ge C."/>
            <person name="Shi H."/>
            <person name="Pan Z."/>
            <person name="Liu X."/>
        </authorList>
    </citation>
    <scope>NUCLEOTIDE SEQUENCE [LARGE SCALE GENOMIC DNA]</scope>
    <source>
        <strain evidence="2">DSM 4</strain>
    </source>
</reference>
<evidence type="ECO:0000313" key="1">
    <source>
        <dbReference type="EMBL" id="KON88944.1"/>
    </source>
</evidence>
<name>A0A0M0GGH8_SPOGL</name>
<protein>
    <submittedName>
        <fullName evidence="1">Uncharacterized protein</fullName>
    </submittedName>
</protein>
<gene>
    <name evidence="1" type="ORF">AF332_20570</name>
</gene>
<dbReference type="EMBL" id="LGUF01000007">
    <property type="protein sequence ID" value="KON88944.1"/>
    <property type="molecule type" value="Genomic_DNA"/>
</dbReference>
<proteinExistence type="predicted"/>
<keyword evidence="2" id="KW-1185">Reference proteome</keyword>
<dbReference type="Proteomes" id="UP000037109">
    <property type="component" value="Unassembled WGS sequence"/>
</dbReference>
<organism evidence="1 2">
    <name type="scientific">Sporosarcina globispora</name>
    <name type="common">Bacillus globisporus</name>
    <dbReference type="NCBI Taxonomy" id="1459"/>
    <lineage>
        <taxon>Bacteria</taxon>
        <taxon>Bacillati</taxon>
        <taxon>Bacillota</taxon>
        <taxon>Bacilli</taxon>
        <taxon>Bacillales</taxon>
        <taxon>Caryophanaceae</taxon>
        <taxon>Sporosarcina</taxon>
    </lineage>
</organism>
<comment type="caution">
    <text evidence="1">The sequence shown here is derived from an EMBL/GenBank/DDBJ whole genome shotgun (WGS) entry which is preliminary data.</text>
</comment>
<dbReference type="AlphaFoldDB" id="A0A0M0GGH8"/>
<dbReference type="PATRIC" id="fig|1459.3.peg.4540"/>
<sequence length="75" mass="9038">MPKLLEEKAKEKNEKILEQIFIRLATNNRMFDEENHKQFMNSLMRNLKKQPGLEFSRDKMEELRMMTHLGANKSK</sequence>